<protein>
    <recommendedName>
        <fullName evidence="2">Ribosome-binding factor A</fullName>
    </recommendedName>
</protein>
<dbReference type="GO" id="GO:0030490">
    <property type="term" value="P:maturation of SSU-rRNA"/>
    <property type="evidence" value="ECO:0007669"/>
    <property type="project" value="UniProtKB-UniRule"/>
</dbReference>
<dbReference type="KEGG" id="lcd:clem_01530"/>
<dbReference type="EMBL" id="CP016397">
    <property type="protein sequence ID" value="ASQ44870.1"/>
    <property type="molecule type" value="Genomic_DNA"/>
</dbReference>
<dbReference type="PANTHER" id="PTHR33515:SF1">
    <property type="entry name" value="RIBOSOME-BINDING FACTOR A, CHLOROPLASTIC-RELATED"/>
    <property type="match status" value="1"/>
</dbReference>
<keyword evidence="1 2" id="KW-0690">Ribosome biogenesis</keyword>
<reference evidence="4" key="1">
    <citation type="submission" date="2016-07" db="EMBL/GenBank/DDBJ databases">
        <authorList>
            <person name="Florea S."/>
            <person name="Webb J.S."/>
            <person name="Jaromczyk J."/>
            <person name="Schardl C.L."/>
        </authorList>
    </citation>
    <scope>NUCLEOTIDE SEQUENCE [LARGE SCALE GENOMIC DNA]</scope>
    <source>
        <strain evidence="4">CDC-D5610</strain>
    </source>
</reference>
<evidence type="ECO:0000313" key="4">
    <source>
        <dbReference type="Proteomes" id="UP000201728"/>
    </source>
</evidence>
<dbReference type="HAMAP" id="MF_00003">
    <property type="entry name" value="RbfA"/>
    <property type="match status" value="1"/>
</dbReference>
<dbReference type="InterPro" id="IPR000238">
    <property type="entry name" value="RbfA"/>
</dbReference>
<keyword evidence="2" id="KW-0963">Cytoplasm</keyword>
<comment type="subcellular location">
    <subcellularLocation>
        <location evidence="2">Cytoplasm</location>
    </subcellularLocation>
</comment>
<name>A0A222NZ42_9GAMM</name>
<proteinExistence type="inferred from homology"/>
<evidence type="ECO:0000256" key="1">
    <source>
        <dbReference type="ARBA" id="ARBA00022517"/>
    </source>
</evidence>
<dbReference type="InterPro" id="IPR023799">
    <property type="entry name" value="RbfA_dom_sf"/>
</dbReference>
<sequence length="123" mass="14063">MRKDFKRTDRIAELMQRKLSQLIQQEIKDPRLPAFVTISSVKVSADLGHAKVYFTVLNNEIELTASILNAAASYLRTALAKSVKLRTVPQLHFVYDESIEYGKKLSRLIDKANPENDDEQDEL</sequence>
<accession>A0A222NZ42</accession>
<dbReference type="NCBIfam" id="TIGR00082">
    <property type="entry name" value="rbfA"/>
    <property type="match status" value="1"/>
</dbReference>
<dbReference type="Gene3D" id="3.30.300.20">
    <property type="match status" value="1"/>
</dbReference>
<dbReference type="InterPro" id="IPR015946">
    <property type="entry name" value="KH_dom-like_a/b"/>
</dbReference>
<dbReference type="Pfam" id="PF02033">
    <property type="entry name" value="RBFA"/>
    <property type="match status" value="1"/>
</dbReference>
<evidence type="ECO:0000313" key="3">
    <source>
        <dbReference type="EMBL" id="ASQ44870.1"/>
    </source>
</evidence>
<evidence type="ECO:0000256" key="2">
    <source>
        <dbReference type="HAMAP-Rule" id="MF_00003"/>
    </source>
</evidence>
<comment type="function">
    <text evidence="2">One of several proteins that assist in the late maturation steps of the functional core of the 30S ribosomal subunit. Associates with free 30S ribosomal subunits (but not with 30S subunits that are part of 70S ribosomes or polysomes). Required for efficient processing of 16S rRNA. May interact with the 5'-terminal helix region of 16S rRNA.</text>
</comment>
<dbReference type="InterPro" id="IPR020053">
    <property type="entry name" value="Ribosome-bd_factorA_CS"/>
</dbReference>
<dbReference type="PROSITE" id="PS01319">
    <property type="entry name" value="RBFA"/>
    <property type="match status" value="1"/>
</dbReference>
<organism evidence="3 4">
    <name type="scientific">Legionella clemsonensis</name>
    <dbReference type="NCBI Taxonomy" id="1867846"/>
    <lineage>
        <taxon>Bacteria</taxon>
        <taxon>Pseudomonadati</taxon>
        <taxon>Pseudomonadota</taxon>
        <taxon>Gammaproteobacteria</taxon>
        <taxon>Legionellales</taxon>
        <taxon>Legionellaceae</taxon>
        <taxon>Legionella</taxon>
    </lineage>
</organism>
<comment type="similarity">
    <text evidence="2">Belongs to the RbfA family.</text>
</comment>
<gene>
    <name evidence="2 3" type="primary">rbfA</name>
    <name evidence="3" type="ORF">clem_01530</name>
</gene>
<comment type="subunit">
    <text evidence="2">Monomer. Binds 30S ribosomal subunits, but not 50S ribosomal subunits or 70S ribosomes.</text>
</comment>
<dbReference type="AlphaFoldDB" id="A0A222NZ42"/>
<dbReference type="RefSeq" id="WP_094089991.1">
    <property type="nucleotide sequence ID" value="NZ_CP016397.1"/>
</dbReference>
<keyword evidence="4" id="KW-1185">Reference proteome</keyword>
<dbReference type="GO" id="GO:0005829">
    <property type="term" value="C:cytosol"/>
    <property type="evidence" value="ECO:0007669"/>
    <property type="project" value="TreeGrafter"/>
</dbReference>
<dbReference type="SUPFAM" id="SSF89919">
    <property type="entry name" value="Ribosome-binding factor A, RbfA"/>
    <property type="match status" value="1"/>
</dbReference>
<dbReference type="Proteomes" id="UP000201728">
    <property type="component" value="Chromosome"/>
</dbReference>
<dbReference type="GO" id="GO:0043024">
    <property type="term" value="F:ribosomal small subunit binding"/>
    <property type="evidence" value="ECO:0007669"/>
    <property type="project" value="TreeGrafter"/>
</dbReference>
<dbReference type="OrthoDB" id="307788at2"/>
<dbReference type="PANTHER" id="PTHR33515">
    <property type="entry name" value="RIBOSOME-BINDING FACTOR A, CHLOROPLASTIC-RELATED"/>
    <property type="match status" value="1"/>
</dbReference>